<dbReference type="CDD" id="cd00009">
    <property type="entry name" value="AAA"/>
    <property type="match status" value="1"/>
</dbReference>
<feature type="domain" description="AAA+ ATPase" evidence="1">
    <location>
        <begin position="32"/>
        <end position="193"/>
    </location>
</feature>
<protein>
    <submittedName>
        <fullName evidence="2">MoxR family ATPase</fullName>
    </submittedName>
</protein>
<dbReference type="InterPro" id="IPR011704">
    <property type="entry name" value="ATPase_dyneun-rel_AAA"/>
</dbReference>
<dbReference type="InterPro" id="IPR027417">
    <property type="entry name" value="P-loop_NTPase"/>
</dbReference>
<dbReference type="InterPro" id="IPR050764">
    <property type="entry name" value="CbbQ/NirQ/NorQ/GpvN"/>
</dbReference>
<evidence type="ECO:0000313" key="2">
    <source>
        <dbReference type="EMBL" id="USG62824.1"/>
    </source>
</evidence>
<reference evidence="2" key="1">
    <citation type="submission" date="2022-06" db="EMBL/GenBank/DDBJ databases">
        <title>Sneathiella actinostolidae sp. nov., isolated from a sea anemonein the Western Pacific Ocean.</title>
        <authorList>
            <person name="Wei M.J."/>
        </authorList>
    </citation>
    <scope>NUCLEOTIDE SEQUENCE</scope>
    <source>
        <strain evidence="2">PHK-P5</strain>
    </source>
</reference>
<sequence>MTENRNIRDQLRAADYVADDALSTALQLAINLKRPLLLEGEAGVGKTEVAKALASIMQTNLIRLQCYEGLDAAAAIYEWNYQKQLLYIKASEREDKTASQVEQHIFTEDFLLERPLLQAIGQEISPVLLIDEIDRADEEFEAYLLEILSDFQITVPELGTITATSVPHVILTSNGTRELSDALRRRCLYSYVDFPSQARELEIILSRVPDIEAGLADQISRFVLNLRKEELEKNPGVAETLDWAAALVGLKISSLDGDLETIQSTLICLLKTETDLKSITKEVASRLLGKAA</sequence>
<evidence type="ECO:0000259" key="1">
    <source>
        <dbReference type="SMART" id="SM00382"/>
    </source>
</evidence>
<dbReference type="SUPFAM" id="SSF52540">
    <property type="entry name" value="P-loop containing nucleoside triphosphate hydrolases"/>
    <property type="match status" value="1"/>
</dbReference>
<proteinExistence type="predicted"/>
<gene>
    <name evidence="2" type="ORF">NBZ79_07525</name>
</gene>
<dbReference type="EMBL" id="CP098747">
    <property type="protein sequence ID" value="USG62824.1"/>
    <property type="molecule type" value="Genomic_DNA"/>
</dbReference>
<dbReference type="PANTHER" id="PTHR42759:SF1">
    <property type="entry name" value="MAGNESIUM-CHELATASE SUBUNIT CHLD"/>
    <property type="match status" value="1"/>
</dbReference>
<name>A0ABY4WC56_9PROT</name>
<accession>A0ABY4WC56</accession>
<dbReference type="InterPro" id="IPR003593">
    <property type="entry name" value="AAA+_ATPase"/>
</dbReference>
<dbReference type="Gene3D" id="3.40.50.300">
    <property type="entry name" value="P-loop containing nucleotide triphosphate hydrolases"/>
    <property type="match status" value="1"/>
</dbReference>
<dbReference type="Proteomes" id="UP001056291">
    <property type="component" value="Chromosome"/>
</dbReference>
<dbReference type="Pfam" id="PF07728">
    <property type="entry name" value="AAA_5"/>
    <property type="match status" value="1"/>
</dbReference>
<dbReference type="RefSeq" id="WP_251937000.1">
    <property type="nucleotide sequence ID" value="NZ_CP098747.1"/>
</dbReference>
<organism evidence="2 3">
    <name type="scientific">Sneathiella marina</name>
    <dbReference type="NCBI Taxonomy" id="2950108"/>
    <lineage>
        <taxon>Bacteria</taxon>
        <taxon>Pseudomonadati</taxon>
        <taxon>Pseudomonadota</taxon>
        <taxon>Alphaproteobacteria</taxon>
        <taxon>Sneathiellales</taxon>
        <taxon>Sneathiellaceae</taxon>
        <taxon>Sneathiella</taxon>
    </lineage>
</organism>
<dbReference type="PANTHER" id="PTHR42759">
    <property type="entry name" value="MOXR FAMILY PROTEIN"/>
    <property type="match status" value="1"/>
</dbReference>
<keyword evidence="3" id="KW-1185">Reference proteome</keyword>
<dbReference type="SMART" id="SM00382">
    <property type="entry name" value="AAA"/>
    <property type="match status" value="1"/>
</dbReference>
<evidence type="ECO:0000313" key="3">
    <source>
        <dbReference type="Proteomes" id="UP001056291"/>
    </source>
</evidence>